<keyword evidence="1" id="KW-1133">Transmembrane helix</keyword>
<gene>
    <name evidence="3" type="ORF">BSAL_52445</name>
</gene>
<dbReference type="VEuPathDB" id="TriTrypDB:BSAL_52445"/>
<feature type="transmembrane region" description="Helical" evidence="1">
    <location>
        <begin position="72"/>
        <end position="94"/>
    </location>
</feature>
<evidence type="ECO:0000313" key="4">
    <source>
        <dbReference type="Proteomes" id="UP000051952"/>
    </source>
</evidence>
<feature type="signal peptide" evidence="2">
    <location>
        <begin position="1"/>
        <end position="26"/>
    </location>
</feature>
<evidence type="ECO:0000256" key="2">
    <source>
        <dbReference type="SAM" id="SignalP"/>
    </source>
</evidence>
<feature type="chain" id="PRO_5006621314" evidence="2">
    <location>
        <begin position="27"/>
        <end position="193"/>
    </location>
</feature>
<keyword evidence="2" id="KW-0732">Signal</keyword>
<proteinExistence type="predicted"/>
<dbReference type="EMBL" id="CYKH01000082">
    <property type="protein sequence ID" value="CUE70479.1"/>
    <property type="molecule type" value="Genomic_DNA"/>
</dbReference>
<dbReference type="OrthoDB" id="10250354at2759"/>
<accession>A0A0S4ILA3</accession>
<dbReference type="Proteomes" id="UP000051952">
    <property type="component" value="Unassembled WGS sequence"/>
</dbReference>
<sequence length="193" mass="21336">MRNRSTLSLWTYRCLLMLQGACSVTAAVMVACRLDRVITVNWFVIAFPMGAGVFAAALQLMMRDHLDKDHGVMFVVMLAGIVTGVPLATIIMILSMLEGSGVKLVYAFSPIFGMIAFTLIFVCFCFALCLCDPLTTYIHAQACSSIPMHATARLTNDTYDESDEEEFLQLSTPAMSDDAHEGRLSQHEEYLLC</sequence>
<feature type="transmembrane region" description="Helical" evidence="1">
    <location>
        <begin position="106"/>
        <end position="131"/>
    </location>
</feature>
<evidence type="ECO:0000256" key="1">
    <source>
        <dbReference type="SAM" id="Phobius"/>
    </source>
</evidence>
<dbReference type="PROSITE" id="PS51257">
    <property type="entry name" value="PROKAR_LIPOPROTEIN"/>
    <property type="match status" value="1"/>
</dbReference>
<evidence type="ECO:0000313" key="3">
    <source>
        <dbReference type="EMBL" id="CUE70479.1"/>
    </source>
</evidence>
<reference evidence="4" key="1">
    <citation type="submission" date="2015-09" db="EMBL/GenBank/DDBJ databases">
        <authorList>
            <consortium name="Pathogen Informatics"/>
        </authorList>
    </citation>
    <scope>NUCLEOTIDE SEQUENCE [LARGE SCALE GENOMIC DNA]</scope>
    <source>
        <strain evidence="4">Lake Konstanz</strain>
    </source>
</reference>
<name>A0A0S4ILA3_BODSA</name>
<dbReference type="AlphaFoldDB" id="A0A0S4ILA3"/>
<protein>
    <submittedName>
        <fullName evidence="3">Membrane-associated protein, putative</fullName>
    </submittedName>
</protein>
<feature type="transmembrane region" description="Helical" evidence="1">
    <location>
        <begin position="42"/>
        <end position="60"/>
    </location>
</feature>
<keyword evidence="1" id="KW-0812">Transmembrane</keyword>
<keyword evidence="1" id="KW-0472">Membrane</keyword>
<keyword evidence="4" id="KW-1185">Reference proteome</keyword>
<organism evidence="3 4">
    <name type="scientific">Bodo saltans</name>
    <name type="common">Flagellated protozoan</name>
    <dbReference type="NCBI Taxonomy" id="75058"/>
    <lineage>
        <taxon>Eukaryota</taxon>
        <taxon>Discoba</taxon>
        <taxon>Euglenozoa</taxon>
        <taxon>Kinetoplastea</taxon>
        <taxon>Metakinetoplastina</taxon>
        <taxon>Eubodonida</taxon>
        <taxon>Bodonidae</taxon>
        <taxon>Bodo</taxon>
    </lineage>
</organism>